<reference evidence="1 2" key="1">
    <citation type="journal article" date="2021" name="Elife">
        <title>Chloroplast acquisition without the gene transfer in kleptoplastic sea slugs, Plakobranchus ocellatus.</title>
        <authorList>
            <person name="Maeda T."/>
            <person name="Takahashi S."/>
            <person name="Yoshida T."/>
            <person name="Shimamura S."/>
            <person name="Takaki Y."/>
            <person name="Nagai Y."/>
            <person name="Toyoda A."/>
            <person name="Suzuki Y."/>
            <person name="Arimoto A."/>
            <person name="Ishii H."/>
            <person name="Satoh N."/>
            <person name="Nishiyama T."/>
            <person name="Hasebe M."/>
            <person name="Maruyama T."/>
            <person name="Minagawa J."/>
            <person name="Obokata J."/>
            <person name="Shigenobu S."/>
        </authorList>
    </citation>
    <scope>NUCLEOTIDE SEQUENCE [LARGE SCALE GENOMIC DNA]</scope>
</reference>
<proteinExistence type="predicted"/>
<keyword evidence="1" id="KW-0695">RNA-directed DNA polymerase</keyword>
<sequence length="153" mass="18123">MLIKKTTLDVKKQYAASPYHPDMIDHIQKDSYQAVIDPSLLWEMLLVEIRHVIIRYASRLKKDRSTQMRELEKALQLLHDNNEEDTEEFITKKEQLETMRSKLMEGVLIRSRARWIGDGEKMSKYFLNLEKRHFASKTMTSLIKEDGTEITDH</sequence>
<evidence type="ECO:0000313" key="1">
    <source>
        <dbReference type="EMBL" id="GFR93104.1"/>
    </source>
</evidence>
<organism evidence="1 2">
    <name type="scientific">Elysia marginata</name>
    <dbReference type="NCBI Taxonomy" id="1093978"/>
    <lineage>
        <taxon>Eukaryota</taxon>
        <taxon>Metazoa</taxon>
        <taxon>Spiralia</taxon>
        <taxon>Lophotrochozoa</taxon>
        <taxon>Mollusca</taxon>
        <taxon>Gastropoda</taxon>
        <taxon>Heterobranchia</taxon>
        <taxon>Euthyneura</taxon>
        <taxon>Panpulmonata</taxon>
        <taxon>Sacoglossa</taxon>
        <taxon>Placobranchoidea</taxon>
        <taxon>Plakobranchidae</taxon>
        <taxon>Elysia</taxon>
    </lineage>
</organism>
<dbReference type="GO" id="GO:0003964">
    <property type="term" value="F:RNA-directed DNA polymerase activity"/>
    <property type="evidence" value="ECO:0007669"/>
    <property type="project" value="UniProtKB-KW"/>
</dbReference>
<keyword evidence="2" id="KW-1185">Reference proteome</keyword>
<dbReference type="AlphaFoldDB" id="A0AAV4H5V6"/>
<accession>A0AAV4H5V6</accession>
<keyword evidence="1" id="KW-0548">Nucleotidyltransferase</keyword>
<dbReference type="Proteomes" id="UP000762676">
    <property type="component" value="Unassembled WGS sequence"/>
</dbReference>
<keyword evidence="1" id="KW-0808">Transferase</keyword>
<dbReference type="EMBL" id="BMAT01005447">
    <property type="protein sequence ID" value="GFR93104.1"/>
    <property type="molecule type" value="Genomic_DNA"/>
</dbReference>
<evidence type="ECO:0000313" key="2">
    <source>
        <dbReference type="Proteomes" id="UP000762676"/>
    </source>
</evidence>
<protein>
    <submittedName>
        <fullName evidence="1">Reverse transcriptase</fullName>
    </submittedName>
</protein>
<name>A0AAV4H5V6_9GAST</name>
<gene>
    <name evidence="1" type="ORF">ElyMa_002634000</name>
</gene>
<comment type="caution">
    <text evidence="1">The sequence shown here is derived from an EMBL/GenBank/DDBJ whole genome shotgun (WGS) entry which is preliminary data.</text>
</comment>